<evidence type="ECO:0000313" key="1">
    <source>
        <dbReference type="EMBL" id="GBO22877.1"/>
    </source>
</evidence>
<sequence>ELTAFSPDLATSDFHLLPELKNCLEGPSLRKNEDIQCNVEAQLTTLAETFFEEGIEKLVHRYDKCLNLHDNYVEK</sequence>
<dbReference type="Gene3D" id="3.30.420.10">
    <property type="entry name" value="Ribonuclease H-like superfamily/Ribonuclease H"/>
    <property type="match status" value="1"/>
</dbReference>
<proteinExistence type="predicted"/>
<dbReference type="InterPro" id="IPR052709">
    <property type="entry name" value="Transposase-MT_Hybrid"/>
</dbReference>
<evidence type="ECO:0008006" key="4">
    <source>
        <dbReference type="Google" id="ProtNLM"/>
    </source>
</evidence>
<dbReference type="EMBL" id="BGPR01045943">
    <property type="protein sequence ID" value="GBO22877.1"/>
    <property type="molecule type" value="Genomic_DNA"/>
</dbReference>
<dbReference type="PANTHER" id="PTHR46060:SF1">
    <property type="entry name" value="MARINER MOS1 TRANSPOSASE-LIKE PROTEIN"/>
    <property type="match status" value="1"/>
</dbReference>
<dbReference type="AlphaFoldDB" id="A0A4Y2VGL1"/>
<dbReference type="PANTHER" id="PTHR46060">
    <property type="entry name" value="MARINER MOS1 TRANSPOSASE-LIKE PROTEIN"/>
    <property type="match status" value="1"/>
</dbReference>
<comment type="caution">
    <text evidence="1">The sequence shown here is derived from an EMBL/GenBank/DDBJ whole genome shotgun (WGS) entry which is preliminary data.</text>
</comment>
<name>A0A4Y2VGL1_ARAVE</name>
<dbReference type="EMBL" id="BGPR01045994">
    <property type="protein sequence ID" value="GBO22938.1"/>
    <property type="molecule type" value="Genomic_DNA"/>
</dbReference>
<evidence type="ECO:0000313" key="2">
    <source>
        <dbReference type="EMBL" id="GBO22938.1"/>
    </source>
</evidence>
<accession>A0A4Y2VGL1</accession>
<feature type="non-terminal residue" evidence="1">
    <location>
        <position position="1"/>
    </location>
</feature>
<dbReference type="InterPro" id="IPR036397">
    <property type="entry name" value="RNaseH_sf"/>
</dbReference>
<keyword evidence="3" id="KW-1185">Reference proteome</keyword>
<evidence type="ECO:0000313" key="3">
    <source>
        <dbReference type="Proteomes" id="UP000499080"/>
    </source>
</evidence>
<dbReference type="GO" id="GO:0003676">
    <property type="term" value="F:nucleic acid binding"/>
    <property type="evidence" value="ECO:0007669"/>
    <property type="project" value="InterPro"/>
</dbReference>
<dbReference type="Proteomes" id="UP000499080">
    <property type="component" value="Unassembled WGS sequence"/>
</dbReference>
<protein>
    <recommendedName>
        <fullName evidence="4">Histone-lysine N-methyltransferase SETMAR</fullName>
    </recommendedName>
</protein>
<organism evidence="1 3">
    <name type="scientific">Araneus ventricosus</name>
    <name type="common">Orbweaver spider</name>
    <name type="synonym">Epeira ventricosa</name>
    <dbReference type="NCBI Taxonomy" id="182803"/>
    <lineage>
        <taxon>Eukaryota</taxon>
        <taxon>Metazoa</taxon>
        <taxon>Ecdysozoa</taxon>
        <taxon>Arthropoda</taxon>
        <taxon>Chelicerata</taxon>
        <taxon>Arachnida</taxon>
        <taxon>Araneae</taxon>
        <taxon>Araneomorphae</taxon>
        <taxon>Entelegynae</taxon>
        <taxon>Araneoidea</taxon>
        <taxon>Araneidae</taxon>
        <taxon>Araneus</taxon>
    </lineage>
</organism>
<reference evidence="1 3" key="1">
    <citation type="journal article" date="2019" name="Sci. Rep.">
        <title>Orb-weaving spider Araneus ventricosus genome elucidates the spidroin gene catalogue.</title>
        <authorList>
            <person name="Kono N."/>
            <person name="Nakamura H."/>
            <person name="Ohtoshi R."/>
            <person name="Moran D.A.P."/>
            <person name="Shinohara A."/>
            <person name="Yoshida Y."/>
            <person name="Fujiwara M."/>
            <person name="Mori M."/>
            <person name="Tomita M."/>
            <person name="Arakawa K."/>
        </authorList>
    </citation>
    <scope>NUCLEOTIDE SEQUENCE [LARGE SCALE GENOMIC DNA]</scope>
</reference>
<gene>
    <name evidence="2" type="ORF">AVEN_149665_1</name>
    <name evidence="1" type="ORF">AVEN_237346_1</name>
</gene>